<dbReference type="EMBL" id="CP019062">
    <property type="protein sequence ID" value="AVF34870.1"/>
    <property type="molecule type" value="Genomic_DNA"/>
</dbReference>
<proteinExistence type="predicted"/>
<dbReference type="RefSeq" id="WP_104922387.1">
    <property type="nucleotide sequence ID" value="NZ_CP019062.1"/>
</dbReference>
<dbReference type="AlphaFoldDB" id="A0A2L1UPK4"/>
<gene>
    <name evidence="1" type="ORF">BV494_07950</name>
</gene>
<protein>
    <submittedName>
        <fullName evidence="1">Uncharacterized protein</fullName>
    </submittedName>
</protein>
<evidence type="ECO:0000313" key="2">
    <source>
        <dbReference type="Proteomes" id="UP000239197"/>
    </source>
</evidence>
<dbReference type="Proteomes" id="UP000239197">
    <property type="component" value="Chromosome"/>
</dbReference>
<accession>A0A2L1UPK4</accession>
<dbReference type="KEGG" id="rox:BV494_07950"/>
<name>A0A2L1UPK4_9GAMM</name>
<dbReference type="OrthoDB" id="6506264at2"/>
<reference evidence="2" key="1">
    <citation type="submission" date="2017-01" db="EMBL/GenBank/DDBJ databases">
        <title>Genome sequence of Rouxiella sp. ERMR1:05.</title>
        <authorList>
            <person name="Kumar R."/>
            <person name="Singh D."/>
            <person name="Kumar S."/>
        </authorList>
    </citation>
    <scope>NUCLEOTIDE SEQUENCE [LARGE SCALE GENOMIC DNA]</scope>
    <source>
        <strain evidence="2">ERMR1:05</strain>
    </source>
</reference>
<organism evidence="1 2">
    <name type="scientific">Rahnella sikkimica</name>
    <dbReference type="NCBI Taxonomy" id="1805933"/>
    <lineage>
        <taxon>Bacteria</taxon>
        <taxon>Pseudomonadati</taxon>
        <taxon>Pseudomonadota</taxon>
        <taxon>Gammaproteobacteria</taxon>
        <taxon>Enterobacterales</taxon>
        <taxon>Yersiniaceae</taxon>
        <taxon>Rahnella</taxon>
    </lineage>
</organism>
<keyword evidence="2" id="KW-1185">Reference proteome</keyword>
<evidence type="ECO:0000313" key="1">
    <source>
        <dbReference type="EMBL" id="AVF34870.1"/>
    </source>
</evidence>
<sequence>MKTYQQMAIEELMRDRTPRTCSNIEAALIENTGFIPPRHSMSSTINTISKKPQFNIVTGHCAGKKTYFLSETPKAVAAPGADEPVVRPVKTKAEISAEFERNLWAARQGRGQA</sequence>